<reference evidence="2" key="1">
    <citation type="submission" date="2023-03" db="UniProtKB">
        <authorList>
            <consortium name="EnsemblPlants"/>
        </authorList>
    </citation>
    <scope>IDENTIFICATION</scope>
</reference>
<protein>
    <submittedName>
        <fullName evidence="2">Uncharacterized protein</fullName>
    </submittedName>
</protein>
<evidence type="ECO:0000256" key="1">
    <source>
        <dbReference type="SAM" id="MobiDB-lite"/>
    </source>
</evidence>
<dbReference type="AlphaFoldDB" id="A0A9I9CHR9"/>
<accession>A0A9I9CHR9</accession>
<feature type="region of interest" description="Disordered" evidence="1">
    <location>
        <begin position="1"/>
        <end position="22"/>
    </location>
</feature>
<dbReference type="EnsemblPlants" id="MELO3C003767.2.1">
    <property type="protein sequence ID" value="MELO3C003767.2.1"/>
    <property type="gene ID" value="MELO3C003767.2"/>
</dbReference>
<name>A0A9I9CHR9_CUCME</name>
<sequence length="65" mass="7948">MVGKSRERLREHENSTERKLKGLWEREKGGRKERKRLSFWKKARMGLVEWKNVKRRRILARGLAM</sequence>
<proteinExistence type="predicted"/>
<evidence type="ECO:0000313" key="2">
    <source>
        <dbReference type="EnsemblPlants" id="MELO3C003767.2.1"/>
    </source>
</evidence>
<dbReference type="Gramene" id="MELO3C003767.2.1">
    <property type="protein sequence ID" value="MELO3C003767.2.1"/>
    <property type="gene ID" value="MELO3C003767.2"/>
</dbReference>
<organism evidence="2">
    <name type="scientific">Cucumis melo</name>
    <name type="common">Muskmelon</name>
    <dbReference type="NCBI Taxonomy" id="3656"/>
    <lineage>
        <taxon>Eukaryota</taxon>
        <taxon>Viridiplantae</taxon>
        <taxon>Streptophyta</taxon>
        <taxon>Embryophyta</taxon>
        <taxon>Tracheophyta</taxon>
        <taxon>Spermatophyta</taxon>
        <taxon>Magnoliopsida</taxon>
        <taxon>eudicotyledons</taxon>
        <taxon>Gunneridae</taxon>
        <taxon>Pentapetalae</taxon>
        <taxon>rosids</taxon>
        <taxon>fabids</taxon>
        <taxon>Cucurbitales</taxon>
        <taxon>Cucurbitaceae</taxon>
        <taxon>Benincaseae</taxon>
        <taxon>Cucumis</taxon>
    </lineage>
</organism>